<proteinExistence type="inferred from homology"/>
<comment type="cofactor">
    <cofactor evidence="7">
        <name>FAD</name>
        <dbReference type="ChEBI" id="CHEBI:57692"/>
    </cofactor>
    <text evidence="7">Binds 1 FAD per subunit.</text>
</comment>
<dbReference type="PROSITE" id="PS00573">
    <property type="entry name" value="PYRIDINE_REDOX_2"/>
    <property type="match status" value="1"/>
</dbReference>
<dbReference type="PRINTS" id="PR00469">
    <property type="entry name" value="PNDRDTASEII"/>
</dbReference>
<comment type="caution">
    <text evidence="9">The sequence shown here is derived from an EMBL/GenBank/DDBJ whole genome shotgun (WGS) entry which is preliminary data.</text>
</comment>
<dbReference type="GO" id="GO:0019430">
    <property type="term" value="P:removal of superoxide radicals"/>
    <property type="evidence" value="ECO:0007669"/>
    <property type="project" value="UniProtKB-UniRule"/>
</dbReference>
<dbReference type="Proteomes" id="UP000736328">
    <property type="component" value="Unassembled WGS sequence"/>
</dbReference>
<evidence type="ECO:0000256" key="6">
    <source>
        <dbReference type="RuleBase" id="RU003880"/>
    </source>
</evidence>
<comment type="subunit">
    <text evidence="6">Homodimer.</text>
</comment>
<name>A0A933MLU1_UNCT6</name>
<keyword evidence="7" id="KW-0521">NADP</keyword>
<protein>
    <recommendedName>
        <fullName evidence="6">Thioredoxin reductase</fullName>
        <ecNumber evidence="6">1.8.1.9</ecNumber>
    </recommendedName>
</protein>
<dbReference type="EMBL" id="JACQXR010000165">
    <property type="protein sequence ID" value="MBI4727866.1"/>
    <property type="molecule type" value="Genomic_DNA"/>
</dbReference>
<keyword evidence="3 6" id="KW-0560">Oxidoreductase</keyword>
<keyword evidence="2 6" id="KW-0274">FAD</keyword>
<comment type="similarity">
    <text evidence="6">Belongs to the class-II pyridine nucleotide-disulfide oxidoreductase family.</text>
</comment>
<sequence length="309" mass="32809">MSDTKNYDITILGAGPAGLTAGLYTGRGGLKTAIIEKMMPGGLVANTERIDNYPGFPEGISGYELAQRMEQQAKKFGAEVISAQAESVVPENKYLLIKLSDGRTIKSRALIIATGALPKTLGVPGEKELLGKGVSYCAVCDGAFFKNQPVAVLGGGDSAVQEAVYLAGLASKVTVIHRRNVLRAADSIQKVAFANNKIDFAWNKDILAIEGASQVTGVKIMDKQTLKEGMIPVSGAFIYVGYQPSSDLVRRLVKTDEQGYIITDDRMATSLPGIFACGDVRQKLVRQVSSAVGDAAAAAIAAQQYIKFL</sequence>
<comment type="catalytic activity">
    <reaction evidence="6">
        <text>[thioredoxin]-dithiol + NADP(+) = [thioredoxin]-disulfide + NADPH + H(+)</text>
        <dbReference type="Rhea" id="RHEA:20345"/>
        <dbReference type="Rhea" id="RHEA-COMP:10698"/>
        <dbReference type="Rhea" id="RHEA-COMP:10700"/>
        <dbReference type="ChEBI" id="CHEBI:15378"/>
        <dbReference type="ChEBI" id="CHEBI:29950"/>
        <dbReference type="ChEBI" id="CHEBI:50058"/>
        <dbReference type="ChEBI" id="CHEBI:57783"/>
        <dbReference type="ChEBI" id="CHEBI:58349"/>
        <dbReference type="EC" id="1.8.1.9"/>
    </reaction>
</comment>
<dbReference type="Gene3D" id="3.50.50.60">
    <property type="entry name" value="FAD/NAD(P)-binding domain"/>
    <property type="match status" value="2"/>
</dbReference>
<dbReference type="Pfam" id="PF07992">
    <property type="entry name" value="Pyr_redox_2"/>
    <property type="match status" value="1"/>
</dbReference>
<dbReference type="InterPro" id="IPR008255">
    <property type="entry name" value="Pyr_nucl-diS_OxRdtase_2_AS"/>
</dbReference>
<dbReference type="PANTHER" id="PTHR48105">
    <property type="entry name" value="THIOREDOXIN REDUCTASE 1-RELATED-RELATED"/>
    <property type="match status" value="1"/>
</dbReference>
<dbReference type="InterPro" id="IPR036188">
    <property type="entry name" value="FAD/NAD-bd_sf"/>
</dbReference>
<feature type="domain" description="FAD/NAD(P)-binding" evidence="8">
    <location>
        <begin position="7"/>
        <end position="294"/>
    </location>
</feature>
<dbReference type="GO" id="GO:0005737">
    <property type="term" value="C:cytoplasm"/>
    <property type="evidence" value="ECO:0007669"/>
    <property type="project" value="InterPro"/>
</dbReference>
<dbReference type="PRINTS" id="PR00368">
    <property type="entry name" value="FADPNR"/>
</dbReference>
<keyword evidence="1 6" id="KW-0285">Flavoprotein</keyword>
<evidence type="ECO:0000256" key="1">
    <source>
        <dbReference type="ARBA" id="ARBA00022630"/>
    </source>
</evidence>
<dbReference type="SUPFAM" id="SSF51905">
    <property type="entry name" value="FAD/NAD(P)-binding domain"/>
    <property type="match status" value="1"/>
</dbReference>
<dbReference type="AlphaFoldDB" id="A0A933MLU1"/>
<evidence type="ECO:0000256" key="2">
    <source>
        <dbReference type="ARBA" id="ARBA00022827"/>
    </source>
</evidence>
<gene>
    <name evidence="9" type="primary">trxB</name>
    <name evidence="9" type="ORF">HY768_11745</name>
</gene>
<evidence type="ECO:0000256" key="7">
    <source>
        <dbReference type="RuleBase" id="RU003881"/>
    </source>
</evidence>
<evidence type="ECO:0000256" key="3">
    <source>
        <dbReference type="ARBA" id="ARBA00023002"/>
    </source>
</evidence>
<evidence type="ECO:0000259" key="8">
    <source>
        <dbReference type="Pfam" id="PF07992"/>
    </source>
</evidence>
<evidence type="ECO:0000313" key="10">
    <source>
        <dbReference type="Proteomes" id="UP000736328"/>
    </source>
</evidence>
<accession>A0A933MLU1</accession>
<evidence type="ECO:0000313" key="9">
    <source>
        <dbReference type="EMBL" id="MBI4727866.1"/>
    </source>
</evidence>
<dbReference type="GO" id="GO:0004791">
    <property type="term" value="F:thioredoxin-disulfide reductase (NADPH) activity"/>
    <property type="evidence" value="ECO:0007669"/>
    <property type="project" value="UniProtKB-UniRule"/>
</dbReference>
<dbReference type="NCBIfam" id="TIGR01292">
    <property type="entry name" value="TRX_reduct"/>
    <property type="match status" value="1"/>
</dbReference>
<dbReference type="InterPro" id="IPR023753">
    <property type="entry name" value="FAD/NAD-binding_dom"/>
</dbReference>
<organism evidence="9 10">
    <name type="scientific">candidate division TA06 bacterium</name>
    <dbReference type="NCBI Taxonomy" id="2250710"/>
    <lineage>
        <taxon>Bacteria</taxon>
        <taxon>Bacteria division TA06</taxon>
    </lineage>
</organism>
<dbReference type="EC" id="1.8.1.9" evidence="6"/>
<dbReference type="InterPro" id="IPR050097">
    <property type="entry name" value="Ferredoxin-NADP_redctase_2"/>
</dbReference>
<dbReference type="InterPro" id="IPR005982">
    <property type="entry name" value="Thioredox_Rdtase"/>
</dbReference>
<reference evidence="9" key="1">
    <citation type="submission" date="2020-07" db="EMBL/GenBank/DDBJ databases">
        <title>Huge and variable diversity of episymbiotic CPR bacteria and DPANN archaea in groundwater ecosystems.</title>
        <authorList>
            <person name="He C.Y."/>
            <person name="Keren R."/>
            <person name="Whittaker M."/>
            <person name="Farag I.F."/>
            <person name="Doudna J."/>
            <person name="Cate J.H.D."/>
            <person name="Banfield J.F."/>
        </authorList>
    </citation>
    <scope>NUCLEOTIDE SEQUENCE</scope>
    <source>
        <strain evidence="9">NC_groundwater_1520_Pr4_B-0.1um_53_5</strain>
    </source>
</reference>
<evidence type="ECO:0000256" key="4">
    <source>
        <dbReference type="ARBA" id="ARBA00023157"/>
    </source>
</evidence>
<keyword evidence="4" id="KW-1015">Disulfide bond</keyword>
<keyword evidence="5 6" id="KW-0676">Redox-active center</keyword>
<evidence type="ECO:0000256" key="5">
    <source>
        <dbReference type="ARBA" id="ARBA00023284"/>
    </source>
</evidence>